<dbReference type="SMART" id="SM00432">
    <property type="entry name" value="MADS"/>
    <property type="match status" value="1"/>
</dbReference>
<feature type="compositionally biased region" description="Gly residues" evidence="7">
    <location>
        <begin position="525"/>
        <end position="534"/>
    </location>
</feature>
<organism evidence="9 10">
    <name type="scientific">Rhodotorula graminis (strain WP1)</name>
    <dbReference type="NCBI Taxonomy" id="578459"/>
    <lineage>
        <taxon>Eukaryota</taxon>
        <taxon>Fungi</taxon>
        <taxon>Dikarya</taxon>
        <taxon>Basidiomycota</taxon>
        <taxon>Pucciniomycotina</taxon>
        <taxon>Microbotryomycetes</taxon>
        <taxon>Sporidiobolales</taxon>
        <taxon>Sporidiobolaceae</taxon>
        <taxon>Rhodotorula</taxon>
    </lineage>
</organism>
<feature type="compositionally biased region" description="Low complexity" evidence="7">
    <location>
        <begin position="349"/>
        <end position="364"/>
    </location>
</feature>
<feature type="compositionally biased region" description="Basic and acidic residues" evidence="7">
    <location>
        <begin position="662"/>
        <end position="678"/>
    </location>
</feature>
<feature type="region of interest" description="Disordered" evidence="7">
    <location>
        <begin position="272"/>
        <end position="325"/>
    </location>
</feature>
<feature type="compositionally biased region" description="Polar residues" evidence="7">
    <location>
        <begin position="597"/>
        <end position="607"/>
    </location>
</feature>
<dbReference type="PROSITE" id="PS50066">
    <property type="entry name" value="MADS_BOX_2"/>
    <property type="match status" value="1"/>
</dbReference>
<dbReference type="GeneID" id="28977165"/>
<name>A0A194S3U7_RHOGW</name>
<dbReference type="Pfam" id="PF00319">
    <property type="entry name" value="SRF-TF"/>
    <property type="match status" value="1"/>
</dbReference>
<proteinExistence type="inferred from homology"/>
<feature type="compositionally biased region" description="Basic and acidic residues" evidence="7">
    <location>
        <begin position="538"/>
        <end position="550"/>
    </location>
</feature>
<feature type="compositionally biased region" description="Basic and acidic residues" evidence="7">
    <location>
        <begin position="144"/>
        <end position="153"/>
    </location>
</feature>
<feature type="compositionally biased region" description="Low complexity" evidence="7">
    <location>
        <begin position="313"/>
        <end position="325"/>
    </location>
</feature>
<dbReference type="InterPro" id="IPR033896">
    <property type="entry name" value="MEF2-like_N"/>
</dbReference>
<comment type="subcellular location">
    <subcellularLocation>
        <location evidence="1">Nucleus</location>
    </subcellularLocation>
</comment>
<dbReference type="PANTHER" id="PTHR11945">
    <property type="entry name" value="MADS BOX PROTEIN"/>
    <property type="match status" value="1"/>
</dbReference>
<evidence type="ECO:0000256" key="6">
    <source>
        <dbReference type="ARBA" id="ARBA00025805"/>
    </source>
</evidence>
<evidence type="ECO:0000256" key="3">
    <source>
        <dbReference type="ARBA" id="ARBA00023125"/>
    </source>
</evidence>
<evidence type="ECO:0000259" key="8">
    <source>
        <dbReference type="PROSITE" id="PS50066"/>
    </source>
</evidence>
<dbReference type="Proteomes" id="UP000053890">
    <property type="component" value="Unassembled WGS sequence"/>
</dbReference>
<feature type="compositionally biased region" description="Acidic residues" evidence="7">
    <location>
        <begin position="679"/>
        <end position="688"/>
    </location>
</feature>
<feature type="compositionally biased region" description="Polar residues" evidence="7">
    <location>
        <begin position="291"/>
        <end position="300"/>
    </location>
</feature>
<keyword evidence="3" id="KW-0238">DNA-binding</keyword>
<dbReference type="SUPFAM" id="SSF55455">
    <property type="entry name" value="SRF-like"/>
    <property type="match status" value="1"/>
</dbReference>
<dbReference type="AlphaFoldDB" id="A0A194S3U7"/>
<protein>
    <recommendedName>
        <fullName evidence="8">MADS-box domain-containing protein</fullName>
    </recommendedName>
</protein>
<feature type="compositionally biased region" description="Low complexity" evidence="7">
    <location>
        <begin position="272"/>
        <end position="290"/>
    </location>
</feature>
<feature type="compositionally biased region" description="Low complexity" evidence="7">
    <location>
        <begin position="450"/>
        <end position="459"/>
    </location>
</feature>
<comment type="similarity">
    <text evidence="6">Belongs to the MEF2 family.</text>
</comment>
<evidence type="ECO:0000256" key="4">
    <source>
        <dbReference type="ARBA" id="ARBA00023163"/>
    </source>
</evidence>
<dbReference type="InterPro" id="IPR002100">
    <property type="entry name" value="TF_MADSbox"/>
</dbReference>
<evidence type="ECO:0000256" key="2">
    <source>
        <dbReference type="ARBA" id="ARBA00023015"/>
    </source>
</evidence>
<dbReference type="STRING" id="578459.A0A194S3U7"/>
<dbReference type="GO" id="GO:0045944">
    <property type="term" value="P:positive regulation of transcription by RNA polymerase II"/>
    <property type="evidence" value="ECO:0007669"/>
    <property type="project" value="InterPro"/>
</dbReference>
<feature type="non-terminal residue" evidence="9">
    <location>
        <position position="1"/>
    </location>
</feature>
<feature type="region of interest" description="Disordered" evidence="7">
    <location>
        <begin position="77"/>
        <end position="218"/>
    </location>
</feature>
<evidence type="ECO:0000256" key="1">
    <source>
        <dbReference type="ARBA" id="ARBA00004123"/>
    </source>
</evidence>
<dbReference type="EMBL" id="KQ474078">
    <property type="protein sequence ID" value="KPV75180.1"/>
    <property type="molecule type" value="Genomic_DNA"/>
</dbReference>
<dbReference type="InterPro" id="IPR036879">
    <property type="entry name" value="TF_MADSbox_sf"/>
</dbReference>
<reference evidence="9 10" key="1">
    <citation type="journal article" date="2015" name="Front. Microbiol.">
        <title>Genome sequence of the plant growth promoting endophytic yeast Rhodotorula graminis WP1.</title>
        <authorList>
            <person name="Firrincieli A."/>
            <person name="Otillar R."/>
            <person name="Salamov A."/>
            <person name="Schmutz J."/>
            <person name="Khan Z."/>
            <person name="Redman R.S."/>
            <person name="Fleck N.D."/>
            <person name="Lindquist E."/>
            <person name="Grigoriev I.V."/>
            <person name="Doty S.L."/>
        </authorList>
    </citation>
    <scope>NUCLEOTIDE SEQUENCE [LARGE SCALE GENOMIC DNA]</scope>
    <source>
        <strain evidence="9 10">WP1</strain>
    </source>
</reference>
<dbReference type="GO" id="GO:0046983">
    <property type="term" value="F:protein dimerization activity"/>
    <property type="evidence" value="ECO:0007669"/>
    <property type="project" value="InterPro"/>
</dbReference>
<feature type="compositionally biased region" description="Basic and acidic residues" evidence="7">
    <location>
        <begin position="77"/>
        <end position="92"/>
    </location>
</feature>
<keyword evidence="10" id="KW-1185">Reference proteome</keyword>
<keyword evidence="4" id="KW-0804">Transcription</keyword>
<feature type="compositionally biased region" description="Polar residues" evidence="7">
    <location>
        <begin position="576"/>
        <end position="589"/>
    </location>
</feature>
<dbReference type="Gene3D" id="3.40.1810.10">
    <property type="entry name" value="Transcription factor, MADS-box"/>
    <property type="match status" value="1"/>
</dbReference>
<evidence type="ECO:0000256" key="5">
    <source>
        <dbReference type="ARBA" id="ARBA00023242"/>
    </source>
</evidence>
<keyword evidence="2" id="KW-0805">Transcription regulation</keyword>
<feature type="compositionally biased region" description="Acidic residues" evidence="7">
    <location>
        <begin position="106"/>
        <end position="116"/>
    </location>
</feature>
<dbReference type="RefSeq" id="XP_018271229.1">
    <property type="nucleotide sequence ID" value="XM_018416717.1"/>
</dbReference>
<accession>A0A194S3U7</accession>
<dbReference type="OMA" id="YSHYAGP"/>
<dbReference type="OrthoDB" id="1898716at2759"/>
<dbReference type="PANTHER" id="PTHR11945:SF534">
    <property type="entry name" value="MYOCYTE-SPECIFIC ENHANCER FACTOR 2"/>
    <property type="match status" value="1"/>
</dbReference>
<dbReference type="CDD" id="cd00265">
    <property type="entry name" value="MADS_MEF2_like"/>
    <property type="match status" value="1"/>
</dbReference>
<dbReference type="GO" id="GO:0000981">
    <property type="term" value="F:DNA-binding transcription factor activity, RNA polymerase II-specific"/>
    <property type="evidence" value="ECO:0007669"/>
    <property type="project" value="TreeGrafter"/>
</dbReference>
<dbReference type="GO" id="GO:0005634">
    <property type="term" value="C:nucleus"/>
    <property type="evidence" value="ECO:0007669"/>
    <property type="project" value="UniProtKB-SubCell"/>
</dbReference>
<gene>
    <name evidence="9" type="ORF">RHOBADRAFT_53193</name>
</gene>
<sequence>MGRRKISIAPIKDDRNRQVTFLKRKNGLFKKAYELGVLCSADVAVVVFNANGKLFEFHSGDMDQILLRYSHYAGPAHEKRGPDDYMNKDLDVATKSGTGGKMTSLSDEDGSDDDEDDKPRVATGSSGVRAIPQTSKGKQAIRAQAERKAKGVEAARSQSVDEGTRSESRASSFSGPSGQYLPQPPEHHHQHQHDGGGAGPQVPHDPSQHNGFAPSGALPFPFAGMPNLAPGPNGLPNLAGQLFPFSPGAGMPSFPGFPAGLPPNFPFAMPAPFGFPPQQQQAQHSPQHQHMNGTSASPHASNGVPAWFGALNPGAAGHGQPPAPHLQLLQQLGMPGWPGASMADPAAAMQAFQQQQQHLQQQHEASQRDQQQAPPPQFSSPFGPPYHMQQQNHQQQELDASPSSHPRPAPMYGTPAAMPPPPQPQPHHGTPSLPTYPPATPGSSAGGAGPDAPSSRPGSVTSMHSHARSHHSPAPQASGASHASPHVDAWQNKPRLSVAIPAESGAKEGTKPGLVTAGGASILGAGFGYGGRNGAGEAAREHEDERREGAGGDGEQDDASVPKSAFAADLLPSPFYPNQNPGASSSSSYGFMGNYGQPASTSSQHFQWPTAPPPSQAEGGAPAPPLGPDEAPDLVRRGSFSDLTSAAAAAQAGEGEGTGGVDEAREGEGGRGTKRGKEADEEVAEEELGVARGRKRRG</sequence>
<keyword evidence="5" id="KW-0539">Nucleus</keyword>
<evidence type="ECO:0000256" key="7">
    <source>
        <dbReference type="SAM" id="MobiDB-lite"/>
    </source>
</evidence>
<dbReference type="GO" id="GO:0000978">
    <property type="term" value="F:RNA polymerase II cis-regulatory region sequence-specific DNA binding"/>
    <property type="evidence" value="ECO:0007669"/>
    <property type="project" value="TreeGrafter"/>
</dbReference>
<feature type="compositionally biased region" description="Pro residues" evidence="7">
    <location>
        <begin position="373"/>
        <end position="384"/>
    </location>
</feature>
<dbReference type="PRINTS" id="PR00404">
    <property type="entry name" value="MADSDOMAIN"/>
</dbReference>
<evidence type="ECO:0000313" key="10">
    <source>
        <dbReference type="Proteomes" id="UP000053890"/>
    </source>
</evidence>
<evidence type="ECO:0000313" key="9">
    <source>
        <dbReference type="EMBL" id="KPV75180.1"/>
    </source>
</evidence>
<feature type="region of interest" description="Disordered" evidence="7">
    <location>
        <begin position="349"/>
        <end position="698"/>
    </location>
</feature>
<feature type="domain" description="MADS-box" evidence="8">
    <location>
        <begin position="1"/>
        <end position="61"/>
    </location>
</feature>